<comment type="caution">
    <text evidence="1">The sequence shown here is derived from an EMBL/GenBank/DDBJ whole genome shotgun (WGS) entry which is preliminary data.</text>
</comment>
<gene>
    <name evidence="1" type="ORF">CR203_16800</name>
</gene>
<dbReference type="Pfam" id="PF14070">
    <property type="entry name" value="YjfB_motility"/>
    <property type="match status" value="1"/>
</dbReference>
<accession>A0A3A9K6T2</accession>
<dbReference type="AlphaFoldDB" id="A0A3A9K6T2"/>
<dbReference type="RefSeq" id="WP_110937045.1">
    <property type="nucleotide sequence ID" value="NZ_KZ614146.1"/>
</dbReference>
<dbReference type="Proteomes" id="UP000281498">
    <property type="component" value="Unassembled WGS sequence"/>
</dbReference>
<evidence type="ECO:0000313" key="2">
    <source>
        <dbReference type="Proteomes" id="UP000281498"/>
    </source>
</evidence>
<dbReference type="OrthoDB" id="1924973at2"/>
<keyword evidence="2" id="KW-1185">Reference proteome</keyword>
<evidence type="ECO:0008006" key="3">
    <source>
        <dbReference type="Google" id="ProtNLM"/>
    </source>
</evidence>
<protein>
    <recommendedName>
        <fullName evidence="3">Motility protein</fullName>
    </recommendedName>
</protein>
<dbReference type="InterPro" id="IPR025906">
    <property type="entry name" value="YjfB_motility"/>
</dbReference>
<sequence>MDIPALSMGMSQMNVQQQASLSLMKKAMDTSDQQVDFVAEMVEQPSIQKLEQAAQPHLGASVDFKA</sequence>
<proteinExistence type="predicted"/>
<reference evidence="1 2" key="1">
    <citation type="submission" date="2017-10" db="EMBL/GenBank/DDBJ databases">
        <title>Bacillus sp. nov., a halophilic bacterium isolated from a Keqin Lake.</title>
        <authorList>
            <person name="Wang H."/>
        </authorList>
    </citation>
    <scope>NUCLEOTIDE SEQUENCE [LARGE SCALE GENOMIC DNA]</scope>
    <source>
        <strain evidence="1 2">KCTC 13187</strain>
    </source>
</reference>
<organism evidence="1 2">
    <name type="scientific">Salipaludibacillus neizhouensis</name>
    <dbReference type="NCBI Taxonomy" id="885475"/>
    <lineage>
        <taxon>Bacteria</taxon>
        <taxon>Bacillati</taxon>
        <taxon>Bacillota</taxon>
        <taxon>Bacilli</taxon>
        <taxon>Bacillales</taxon>
        <taxon>Bacillaceae</taxon>
    </lineage>
</organism>
<evidence type="ECO:0000313" key="1">
    <source>
        <dbReference type="EMBL" id="RKL66212.1"/>
    </source>
</evidence>
<name>A0A3A9K6T2_9BACI</name>
<dbReference type="EMBL" id="PDOE01000008">
    <property type="protein sequence ID" value="RKL66212.1"/>
    <property type="molecule type" value="Genomic_DNA"/>
</dbReference>